<comment type="caution">
    <text evidence="5">The sequence shown here is derived from an EMBL/GenBank/DDBJ whole genome shotgun (WGS) entry which is preliminary data.</text>
</comment>
<keyword evidence="1" id="KW-0238">DNA-binding</keyword>
<evidence type="ECO:0000313" key="6">
    <source>
        <dbReference type="Proteomes" id="UP000316778"/>
    </source>
</evidence>
<organism evidence="5 6">
    <name type="scientific">Chitinophaga japonensis</name>
    <name type="common">Flexibacter japonensis</name>
    <dbReference type="NCBI Taxonomy" id="104662"/>
    <lineage>
        <taxon>Bacteria</taxon>
        <taxon>Pseudomonadati</taxon>
        <taxon>Bacteroidota</taxon>
        <taxon>Chitinophagia</taxon>
        <taxon>Chitinophagales</taxon>
        <taxon>Chitinophagaceae</taxon>
        <taxon>Chitinophaga</taxon>
    </lineage>
</organism>
<dbReference type="GO" id="GO:0005829">
    <property type="term" value="C:cytosol"/>
    <property type="evidence" value="ECO:0007669"/>
    <property type="project" value="TreeGrafter"/>
</dbReference>
<gene>
    <name evidence="5" type="ORF">LX66_3642</name>
</gene>
<proteinExistence type="predicted"/>
<dbReference type="InterPro" id="IPR039420">
    <property type="entry name" value="WalR-like"/>
</dbReference>
<feature type="domain" description="Response regulatory" evidence="3">
    <location>
        <begin position="3"/>
        <end position="116"/>
    </location>
</feature>
<feature type="domain" description="HTH LytTR-type" evidence="4">
    <location>
        <begin position="146"/>
        <end position="249"/>
    </location>
</feature>
<dbReference type="OrthoDB" id="1646880at2"/>
<keyword evidence="2" id="KW-0597">Phosphoprotein</keyword>
<dbReference type="Pfam" id="PF00072">
    <property type="entry name" value="Response_reg"/>
    <property type="match status" value="1"/>
</dbReference>
<name>A0A562SYG3_CHIJA</name>
<dbReference type="PROSITE" id="PS50930">
    <property type="entry name" value="HTH_LYTTR"/>
    <property type="match status" value="1"/>
</dbReference>
<dbReference type="Gene3D" id="3.40.50.2300">
    <property type="match status" value="1"/>
</dbReference>
<dbReference type="InterPro" id="IPR001789">
    <property type="entry name" value="Sig_transdc_resp-reg_receiver"/>
</dbReference>
<dbReference type="PROSITE" id="PS50110">
    <property type="entry name" value="RESPONSE_REGULATORY"/>
    <property type="match status" value="1"/>
</dbReference>
<dbReference type="Pfam" id="PF04397">
    <property type="entry name" value="LytTR"/>
    <property type="match status" value="1"/>
</dbReference>
<dbReference type="GO" id="GO:0000156">
    <property type="term" value="F:phosphorelay response regulator activity"/>
    <property type="evidence" value="ECO:0007669"/>
    <property type="project" value="TreeGrafter"/>
</dbReference>
<dbReference type="GO" id="GO:0032993">
    <property type="term" value="C:protein-DNA complex"/>
    <property type="evidence" value="ECO:0007669"/>
    <property type="project" value="TreeGrafter"/>
</dbReference>
<dbReference type="SMART" id="SM00448">
    <property type="entry name" value="REC"/>
    <property type="match status" value="1"/>
</dbReference>
<dbReference type="RefSeq" id="WP_145716157.1">
    <property type="nucleotide sequence ID" value="NZ_BAAAFY010000005.1"/>
</dbReference>
<dbReference type="SUPFAM" id="SSF52172">
    <property type="entry name" value="CheY-like"/>
    <property type="match status" value="1"/>
</dbReference>
<evidence type="ECO:0000256" key="2">
    <source>
        <dbReference type="PROSITE-ProRule" id="PRU00169"/>
    </source>
</evidence>
<dbReference type="InterPro" id="IPR011006">
    <property type="entry name" value="CheY-like_superfamily"/>
</dbReference>
<dbReference type="PANTHER" id="PTHR48111:SF69">
    <property type="entry name" value="RESPONSE REGULATOR RECEIVER"/>
    <property type="match status" value="1"/>
</dbReference>
<dbReference type="GO" id="GO:0000976">
    <property type="term" value="F:transcription cis-regulatory region binding"/>
    <property type="evidence" value="ECO:0007669"/>
    <property type="project" value="TreeGrafter"/>
</dbReference>
<accession>A0A562SYG3</accession>
<evidence type="ECO:0000259" key="3">
    <source>
        <dbReference type="PROSITE" id="PS50110"/>
    </source>
</evidence>
<keyword evidence="6" id="KW-1185">Reference proteome</keyword>
<reference evidence="5 6" key="1">
    <citation type="journal article" date="2013" name="Stand. Genomic Sci.">
        <title>Genomic Encyclopedia of Type Strains, Phase I: The one thousand microbial genomes (KMG-I) project.</title>
        <authorList>
            <person name="Kyrpides N.C."/>
            <person name="Woyke T."/>
            <person name="Eisen J.A."/>
            <person name="Garrity G."/>
            <person name="Lilburn T.G."/>
            <person name="Beck B.J."/>
            <person name="Whitman W.B."/>
            <person name="Hugenholtz P."/>
            <person name="Klenk H.P."/>
        </authorList>
    </citation>
    <scope>NUCLEOTIDE SEQUENCE [LARGE SCALE GENOMIC DNA]</scope>
    <source>
        <strain evidence="5 6">DSM 13484</strain>
    </source>
</reference>
<dbReference type="PANTHER" id="PTHR48111">
    <property type="entry name" value="REGULATOR OF RPOS"/>
    <property type="match status" value="1"/>
</dbReference>
<dbReference type="GO" id="GO:0006355">
    <property type="term" value="P:regulation of DNA-templated transcription"/>
    <property type="evidence" value="ECO:0007669"/>
    <property type="project" value="TreeGrafter"/>
</dbReference>
<dbReference type="Gene3D" id="2.40.50.1020">
    <property type="entry name" value="LytTr DNA-binding domain"/>
    <property type="match status" value="1"/>
</dbReference>
<evidence type="ECO:0000256" key="1">
    <source>
        <dbReference type="ARBA" id="ARBA00023125"/>
    </source>
</evidence>
<sequence>MHKAIIVEDEPRSRELLCSLVQAHCPDIEIVAQAGNVEDAVMEINAHQPDLLFLDIELQTGTGFDVLRQVEDLSPAVIFTTAYDHYAIRAIKFSAADYLLKPIDVTELKEAVTKVVSREKATQQHLMASLMENLKQLQNNQHNPTLTLSLANELEFVPLQEIIRIEAAGAYSKFCLVDGRNIMVSKNLKEYELLLAGHSFMRVHNSHIINLNKIKRMLKTDGGYAVMSDDFPVIISPKKKDEFVRVMSNRHL</sequence>
<dbReference type="SMART" id="SM00850">
    <property type="entry name" value="LytTR"/>
    <property type="match status" value="1"/>
</dbReference>
<dbReference type="EMBL" id="VLLG01000004">
    <property type="protein sequence ID" value="TWI86385.1"/>
    <property type="molecule type" value="Genomic_DNA"/>
</dbReference>
<evidence type="ECO:0000259" key="4">
    <source>
        <dbReference type="PROSITE" id="PS50930"/>
    </source>
</evidence>
<evidence type="ECO:0000313" key="5">
    <source>
        <dbReference type="EMBL" id="TWI86385.1"/>
    </source>
</evidence>
<feature type="modified residue" description="4-aspartylphosphate" evidence="2">
    <location>
        <position position="55"/>
    </location>
</feature>
<protein>
    <submittedName>
        <fullName evidence="5">LytTR family two component transcriptional regulator</fullName>
    </submittedName>
</protein>
<dbReference type="AlphaFoldDB" id="A0A562SYG3"/>
<dbReference type="InterPro" id="IPR007492">
    <property type="entry name" value="LytTR_DNA-bd_dom"/>
</dbReference>
<dbReference type="Proteomes" id="UP000316778">
    <property type="component" value="Unassembled WGS sequence"/>
</dbReference>